<organism evidence="7 8">
    <name type="scientific">Biomphalaria glabrata</name>
    <name type="common">Bloodfluke planorb</name>
    <name type="synonym">Freshwater snail</name>
    <dbReference type="NCBI Taxonomy" id="6526"/>
    <lineage>
        <taxon>Eukaryota</taxon>
        <taxon>Metazoa</taxon>
        <taxon>Spiralia</taxon>
        <taxon>Lophotrochozoa</taxon>
        <taxon>Mollusca</taxon>
        <taxon>Gastropoda</taxon>
        <taxon>Heterobranchia</taxon>
        <taxon>Euthyneura</taxon>
        <taxon>Panpulmonata</taxon>
        <taxon>Hygrophila</taxon>
        <taxon>Lymnaeoidea</taxon>
        <taxon>Planorbidae</taxon>
        <taxon>Biomphalaria</taxon>
    </lineage>
</organism>
<feature type="transmembrane region" description="Helical" evidence="5">
    <location>
        <begin position="237"/>
        <end position="255"/>
    </location>
</feature>
<evidence type="ECO:0000256" key="1">
    <source>
        <dbReference type="ARBA" id="ARBA00004370"/>
    </source>
</evidence>
<evidence type="ECO:0000259" key="6">
    <source>
        <dbReference type="PROSITE" id="PS50262"/>
    </source>
</evidence>
<evidence type="ECO:0000256" key="5">
    <source>
        <dbReference type="SAM" id="Phobius"/>
    </source>
</evidence>
<dbReference type="AlphaFoldDB" id="A0A9U8EGS7"/>
<evidence type="ECO:0000313" key="7">
    <source>
        <dbReference type="Proteomes" id="UP001165740"/>
    </source>
</evidence>
<dbReference type="RefSeq" id="XP_013087167.2">
    <property type="nucleotide sequence ID" value="XM_013231713.2"/>
</dbReference>
<dbReference type="GeneID" id="106071572"/>
<evidence type="ECO:0000256" key="2">
    <source>
        <dbReference type="ARBA" id="ARBA00022692"/>
    </source>
</evidence>
<feature type="transmembrane region" description="Helical" evidence="5">
    <location>
        <begin position="52"/>
        <end position="79"/>
    </location>
</feature>
<keyword evidence="3 5" id="KW-1133">Transmembrane helix</keyword>
<dbReference type="Gene3D" id="1.20.1070.10">
    <property type="entry name" value="Rhodopsin 7-helix transmembrane proteins"/>
    <property type="match status" value="1"/>
</dbReference>
<keyword evidence="2 5" id="KW-0812">Transmembrane</keyword>
<feature type="transmembrane region" description="Helical" evidence="5">
    <location>
        <begin position="359"/>
        <end position="383"/>
    </location>
</feature>
<dbReference type="GO" id="GO:0016020">
    <property type="term" value="C:membrane"/>
    <property type="evidence" value="ECO:0007669"/>
    <property type="project" value="UniProtKB-SubCell"/>
</dbReference>
<feature type="domain" description="G-protein coupled receptors family 1 profile" evidence="6">
    <location>
        <begin position="70"/>
        <end position="382"/>
    </location>
</feature>
<dbReference type="KEGG" id="bgt:106071572"/>
<dbReference type="PRINTS" id="PR00237">
    <property type="entry name" value="GPCRRHODOPSN"/>
</dbReference>
<dbReference type="PROSITE" id="PS50262">
    <property type="entry name" value="G_PROTEIN_RECEP_F1_2"/>
    <property type="match status" value="1"/>
</dbReference>
<dbReference type="OMA" id="DMSINST"/>
<keyword evidence="4 5" id="KW-0472">Membrane</keyword>
<feature type="transmembrane region" description="Helical" evidence="5">
    <location>
        <begin position="134"/>
        <end position="159"/>
    </location>
</feature>
<dbReference type="GO" id="GO:0004930">
    <property type="term" value="F:G protein-coupled receptor activity"/>
    <property type="evidence" value="ECO:0007669"/>
    <property type="project" value="InterPro"/>
</dbReference>
<proteinExistence type="predicted"/>
<protein>
    <submittedName>
        <fullName evidence="8">Uncharacterized protein LOC106071572</fullName>
    </submittedName>
</protein>
<dbReference type="PANTHER" id="PTHR46641">
    <property type="entry name" value="FMRFAMIDE RECEPTOR-RELATED"/>
    <property type="match status" value="1"/>
</dbReference>
<dbReference type="SUPFAM" id="SSF81321">
    <property type="entry name" value="Family A G protein-coupled receptor-like"/>
    <property type="match status" value="1"/>
</dbReference>
<feature type="transmembrane region" description="Helical" evidence="5">
    <location>
        <begin position="323"/>
        <end position="347"/>
    </location>
</feature>
<keyword evidence="7" id="KW-1185">Reference proteome</keyword>
<evidence type="ECO:0000313" key="8">
    <source>
        <dbReference type="RefSeq" id="XP_013087167.2"/>
    </source>
</evidence>
<dbReference type="InterPro" id="IPR052954">
    <property type="entry name" value="GPCR-Ligand_Int"/>
</dbReference>
<dbReference type="Proteomes" id="UP001165740">
    <property type="component" value="Chromosome 6"/>
</dbReference>
<dbReference type="OrthoDB" id="6088752at2759"/>
<evidence type="ECO:0000256" key="4">
    <source>
        <dbReference type="ARBA" id="ARBA00023136"/>
    </source>
</evidence>
<feature type="transmembrane region" description="Helical" evidence="5">
    <location>
        <begin position="91"/>
        <end position="114"/>
    </location>
</feature>
<name>A0A9U8EGS7_BIOGL</name>
<gene>
    <name evidence="8" type="primary">LOC106071572</name>
</gene>
<sequence length="407" mass="46275">MLKEISPEDSNNVQLIHDVTSDKCLNTSSNTYTNIANNVTQLFISDQDIAKLFLVFCSLCGVIALTGCLGNAITMATYLSMKLKDGVMISFFGLAVSDFLYDVTMLAIVVSDGLYMLERKSSFKTWFLVEPFGVYVFCSNIGVMIYLVTILTTTFIAIIRCLCVSMPLQFRNLLTRRRSVWCIAIFSLVSVVSYVPILLNMTMQESFDMSINSTRYRLKISPYREEIKTAIWISRDLLVTLITEVIVIVCVVIMIKNLQTATKFRNQSVNYSIHPTLPCVTVFGIENKSDSTQIINTLEPNTKHINIQSNKMSTKDVSVVQQVMLISSIYIVCNMPKILINMALFFVPDLALEKPYQNVYLTVVGIMELFQAFNSSFNICVYLKFNSKFRKHLCIFNKQKCFHFVNI</sequence>
<dbReference type="PANTHER" id="PTHR46641:SF2">
    <property type="entry name" value="FMRFAMIDE RECEPTOR"/>
    <property type="match status" value="1"/>
</dbReference>
<comment type="subcellular location">
    <subcellularLocation>
        <location evidence="1">Membrane</location>
    </subcellularLocation>
</comment>
<accession>A0A9U8EGS7</accession>
<evidence type="ECO:0000256" key="3">
    <source>
        <dbReference type="ARBA" id="ARBA00022989"/>
    </source>
</evidence>
<dbReference type="InterPro" id="IPR017452">
    <property type="entry name" value="GPCR_Rhodpsn_7TM"/>
</dbReference>
<feature type="transmembrane region" description="Helical" evidence="5">
    <location>
        <begin position="180"/>
        <end position="199"/>
    </location>
</feature>
<reference evidence="8" key="1">
    <citation type="submission" date="2025-08" db="UniProtKB">
        <authorList>
            <consortium name="RefSeq"/>
        </authorList>
    </citation>
    <scope>IDENTIFICATION</scope>
</reference>
<dbReference type="InterPro" id="IPR000276">
    <property type="entry name" value="GPCR_Rhodpsn"/>
</dbReference>